<sequence length="932" mass="103318">MKQLLKEENKTWPQYVAVWTALLSMFCAGMHFGWPSPFLPKILSDEYPFDVTPEEASYMTIIGPLGDIVGNIASSLLIDLIGRKSSILLISLPQIVSSISFYFSSSSKTLLYVGRFSGGLSEGACFTLLPIYICEISEPRVRGILGASFSLIMMFGIFLVNVVGSYCSIYTTALVSLIATATFIITFSPMPESPYYLLMQNKVEAARHSLRKLRWKKNVESELSSLINDVQRQMSESGTFSDLLSIKSNKMALSVMILLRILQQYSGFGSFTFYAQLLFDEATDAIPQHWAAILMISIQAVFTLIATLIVDIVGRKPLILTSIGGCCLSLTFNGVFFVLRDSSLVDVSHVNLLPLIGLQVFIIFFAMGLGSVVNLVSGEVFPAKVKAKALCVMNVVFSLSMLTSTKFYQFTADNYSLAIPFIVFALFQFIGFGLCYRFLPETRHKTLEEIQQELKGNKHQIHELNLSVAKREEGKKWPQFLATSAANVAIFTMGLHSGWPAPSLPKLLSDEFPYDVTNEEASYITIIGYVGNLCGGLVGAALLDKIGRRRTILAIALPQLISFILIAMSYYVFELLYVARVIGGLSEGMSLSIIPLYVAEIADPCIRGVLSTMISLTVIFGILFANIVGSYVAINVAALSFLAFPLIFLVAFWKMPESPYFLLMNNKHDEAERVLKFLRGKSNVGDELNALVKDVDRQMSESGQFRDIFAIDTNKKAFLLVIGTRIVQQLTGISAFSLYIQILLSEASQTLPPHIGSTIILSVQLIMVCLSSLFVDRWGRKPLLLFSTGGCFISLLIQTVYFVLKEHTSVDVSIIDWFPLVMMILFIIVFSLGLGVAVTIFSSEIFSASIKSKAICLVNVVFALGMMGTTKFYQITADEFGLAVPYCSFALATFLGVLFIYFWLPETKGKTLEEIQRRLKQKKEKTDAPIKI</sequence>
<feature type="transmembrane region" description="Helical" evidence="9">
    <location>
        <begin position="389"/>
        <end position="409"/>
    </location>
</feature>
<dbReference type="InterPro" id="IPR036259">
    <property type="entry name" value="MFS_trans_sf"/>
</dbReference>
<evidence type="ECO:0000256" key="2">
    <source>
        <dbReference type="ARBA" id="ARBA00022448"/>
    </source>
</evidence>
<evidence type="ECO:0000256" key="3">
    <source>
        <dbReference type="ARBA" id="ARBA00022475"/>
    </source>
</evidence>
<feature type="transmembrane region" description="Helical" evidence="9">
    <location>
        <begin position="169"/>
        <end position="190"/>
    </location>
</feature>
<reference evidence="11" key="1">
    <citation type="journal article" date="2020" name="J Insects Food Feed">
        <title>The yellow mealworm (Tenebrio molitor) genome: a resource for the emerging insects as food and feed industry.</title>
        <authorList>
            <person name="Eriksson T."/>
            <person name="Andere A."/>
            <person name="Kelstrup H."/>
            <person name="Emery V."/>
            <person name="Picard C."/>
        </authorList>
    </citation>
    <scope>NUCLEOTIDE SEQUENCE</scope>
    <source>
        <strain evidence="11">Stoneville</strain>
        <tissue evidence="11">Whole head</tissue>
    </source>
</reference>
<keyword evidence="12" id="KW-1185">Reference proteome</keyword>
<keyword evidence="3" id="KW-1003">Cell membrane</keyword>
<feature type="transmembrane region" description="Helical" evidence="9">
    <location>
        <begin position="56"/>
        <end position="78"/>
    </location>
</feature>
<feature type="transmembrane region" description="Helical" evidence="9">
    <location>
        <begin position="289"/>
        <end position="310"/>
    </location>
</feature>
<dbReference type="InterPro" id="IPR005829">
    <property type="entry name" value="Sugar_transporter_CS"/>
</dbReference>
<dbReference type="InterPro" id="IPR020846">
    <property type="entry name" value="MFS_dom"/>
</dbReference>
<feature type="transmembrane region" description="Helical" evidence="9">
    <location>
        <begin position="577"/>
        <end position="598"/>
    </location>
</feature>
<evidence type="ECO:0000256" key="1">
    <source>
        <dbReference type="ARBA" id="ARBA00004651"/>
    </source>
</evidence>
<dbReference type="SUPFAM" id="SSF103473">
    <property type="entry name" value="MFS general substrate transporter"/>
    <property type="match status" value="2"/>
</dbReference>
<keyword evidence="4" id="KW-0762">Sugar transport</keyword>
<feature type="domain" description="Major facilitator superfamily (MFS) profile" evidence="10">
    <location>
        <begin position="482"/>
        <end position="908"/>
    </location>
</feature>
<dbReference type="AlphaFoldDB" id="A0A8J6L7D2"/>
<evidence type="ECO:0000256" key="5">
    <source>
        <dbReference type="ARBA" id="ARBA00022692"/>
    </source>
</evidence>
<dbReference type="InterPro" id="IPR005828">
    <property type="entry name" value="MFS_sugar_transport-like"/>
</dbReference>
<evidence type="ECO:0000256" key="7">
    <source>
        <dbReference type="ARBA" id="ARBA00023136"/>
    </source>
</evidence>
<dbReference type="GO" id="GO:0022857">
    <property type="term" value="F:transmembrane transporter activity"/>
    <property type="evidence" value="ECO:0007669"/>
    <property type="project" value="InterPro"/>
</dbReference>
<feature type="transmembrane region" description="Helical" evidence="9">
    <location>
        <begin position="782"/>
        <end position="804"/>
    </location>
</feature>
<dbReference type="InterPro" id="IPR050549">
    <property type="entry name" value="MFS_Trehalose_Transporter"/>
</dbReference>
<evidence type="ECO:0000256" key="9">
    <source>
        <dbReference type="SAM" id="Phobius"/>
    </source>
</evidence>
<evidence type="ECO:0000256" key="6">
    <source>
        <dbReference type="ARBA" id="ARBA00022989"/>
    </source>
</evidence>
<keyword evidence="8" id="KW-0325">Glycoprotein</keyword>
<keyword evidence="5 9" id="KW-0812">Transmembrane</keyword>
<feature type="transmembrane region" description="Helical" evidence="9">
    <location>
        <begin position="631"/>
        <end position="653"/>
    </location>
</feature>
<keyword evidence="7 9" id="KW-0472">Membrane</keyword>
<dbReference type="PANTHER" id="PTHR48021">
    <property type="match status" value="1"/>
</dbReference>
<dbReference type="PANTHER" id="PTHR48021:SF46">
    <property type="entry name" value="MAJOR FACILITATOR SUPERFAMILY (MFS) PROFILE DOMAIN-CONTAINING PROTEIN"/>
    <property type="match status" value="1"/>
</dbReference>
<keyword evidence="2" id="KW-0813">Transport</keyword>
<dbReference type="InterPro" id="IPR003663">
    <property type="entry name" value="Sugar/inositol_transpt"/>
</dbReference>
<dbReference type="Proteomes" id="UP000719412">
    <property type="component" value="Unassembled WGS sequence"/>
</dbReference>
<gene>
    <name evidence="11" type="ORF">GEV33_014166</name>
</gene>
<feature type="transmembrane region" description="Helical" evidence="9">
    <location>
        <begin position="351"/>
        <end position="377"/>
    </location>
</feature>
<keyword evidence="6 9" id="KW-1133">Transmembrane helix</keyword>
<reference evidence="11" key="2">
    <citation type="submission" date="2021-08" db="EMBL/GenBank/DDBJ databases">
        <authorList>
            <person name="Eriksson T."/>
        </authorList>
    </citation>
    <scope>NUCLEOTIDE SEQUENCE</scope>
    <source>
        <strain evidence="11">Stoneville</strain>
        <tissue evidence="11">Whole head</tissue>
    </source>
</reference>
<proteinExistence type="predicted"/>
<name>A0A8J6L7D2_TENMO</name>
<evidence type="ECO:0000313" key="11">
    <source>
        <dbReference type="EMBL" id="KAH0808628.1"/>
    </source>
</evidence>
<dbReference type="Gene3D" id="1.20.1250.20">
    <property type="entry name" value="MFS general substrate transporter like domains"/>
    <property type="match status" value="2"/>
</dbReference>
<feature type="transmembrane region" description="Helical" evidence="9">
    <location>
        <begin position="85"/>
        <end position="104"/>
    </location>
</feature>
<dbReference type="PROSITE" id="PS50850">
    <property type="entry name" value="MFS"/>
    <property type="match status" value="2"/>
</dbReference>
<dbReference type="Pfam" id="PF00083">
    <property type="entry name" value="Sugar_tr"/>
    <property type="match status" value="2"/>
</dbReference>
<dbReference type="PROSITE" id="PS00216">
    <property type="entry name" value="SUGAR_TRANSPORT_1"/>
    <property type="match status" value="3"/>
</dbReference>
<feature type="transmembrane region" description="Helical" evidence="9">
    <location>
        <begin position="880"/>
        <end position="904"/>
    </location>
</feature>
<feature type="transmembrane region" description="Helical" evidence="9">
    <location>
        <begin position="317"/>
        <end position="339"/>
    </location>
</feature>
<feature type="transmembrane region" description="Helical" evidence="9">
    <location>
        <begin position="110"/>
        <end position="132"/>
    </location>
</feature>
<dbReference type="PROSITE" id="PS00217">
    <property type="entry name" value="SUGAR_TRANSPORT_2"/>
    <property type="match status" value="1"/>
</dbReference>
<evidence type="ECO:0000259" key="10">
    <source>
        <dbReference type="PROSITE" id="PS50850"/>
    </source>
</evidence>
<dbReference type="GO" id="GO:0005886">
    <property type="term" value="C:plasma membrane"/>
    <property type="evidence" value="ECO:0007669"/>
    <property type="project" value="UniProtKB-SubCell"/>
</dbReference>
<feature type="transmembrane region" description="Helical" evidence="9">
    <location>
        <begin position="521"/>
        <end position="543"/>
    </location>
</feature>
<evidence type="ECO:0000313" key="12">
    <source>
        <dbReference type="Proteomes" id="UP000719412"/>
    </source>
</evidence>
<feature type="transmembrane region" description="Helical" evidence="9">
    <location>
        <begin position="480"/>
        <end position="501"/>
    </location>
</feature>
<dbReference type="PRINTS" id="PR00171">
    <property type="entry name" value="SUGRTRNSPORT"/>
</dbReference>
<feature type="transmembrane region" description="Helical" evidence="9">
    <location>
        <begin position="816"/>
        <end position="842"/>
    </location>
</feature>
<evidence type="ECO:0000256" key="4">
    <source>
        <dbReference type="ARBA" id="ARBA00022597"/>
    </source>
</evidence>
<feature type="transmembrane region" description="Helical" evidence="9">
    <location>
        <begin position="754"/>
        <end position="775"/>
    </location>
</feature>
<feature type="transmembrane region" description="Helical" evidence="9">
    <location>
        <begin position="854"/>
        <end position="874"/>
    </location>
</feature>
<comment type="subcellular location">
    <subcellularLocation>
        <location evidence="1">Cell membrane</location>
        <topology evidence="1">Multi-pass membrane protein</topology>
    </subcellularLocation>
</comment>
<protein>
    <recommendedName>
        <fullName evidence="10">Major facilitator superfamily (MFS) profile domain-containing protein</fullName>
    </recommendedName>
</protein>
<feature type="transmembrane region" description="Helical" evidence="9">
    <location>
        <begin position="144"/>
        <end position="163"/>
    </location>
</feature>
<feature type="transmembrane region" description="Helical" evidence="9">
    <location>
        <begin position="415"/>
        <end position="439"/>
    </location>
</feature>
<feature type="transmembrane region" description="Helical" evidence="9">
    <location>
        <begin position="12"/>
        <end position="34"/>
    </location>
</feature>
<feature type="transmembrane region" description="Helical" evidence="9">
    <location>
        <begin position="717"/>
        <end position="742"/>
    </location>
</feature>
<feature type="transmembrane region" description="Helical" evidence="9">
    <location>
        <begin position="257"/>
        <end position="277"/>
    </location>
</feature>
<comment type="caution">
    <text evidence="11">The sequence shown here is derived from an EMBL/GenBank/DDBJ whole genome shotgun (WGS) entry which is preliminary data.</text>
</comment>
<organism evidence="11 12">
    <name type="scientific">Tenebrio molitor</name>
    <name type="common">Yellow mealworm beetle</name>
    <dbReference type="NCBI Taxonomy" id="7067"/>
    <lineage>
        <taxon>Eukaryota</taxon>
        <taxon>Metazoa</taxon>
        <taxon>Ecdysozoa</taxon>
        <taxon>Arthropoda</taxon>
        <taxon>Hexapoda</taxon>
        <taxon>Insecta</taxon>
        <taxon>Pterygota</taxon>
        <taxon>Neoptera</taxon>
        <taxon>Endopterygota</taxon>
        <taxon>Coleoptera</taxon>
        <taxon>Polyphaga</taxon>
        <taxon>Cucujiformia</taxon>
        <taxon>Tenebrionidae</taxon>
        <taxon>Tenebrio</taxon>
    </lineage>
</organism>
<feature type="transmembrane region" description="Helical" evidence="9">
    <location>
        <begin position="605"/>
        <end position="625"/>
    </location>
</feature>
<feature type="domain" description="Major facilitator superfamily (MFS) profile" evidence="10">
    <location>
        <begin position="17"/>
        <end position="443"/>
    </location>
</feature>
<evidence type="ECO:0000256" key="8">
    <source>
        <dbReference type="ARBA" id="ARBA00023180"/>
    </source>
</evidence>
<feature type="transmembrane region" description="Helical" evidence="9">
    <location>
        <begin position="552"/>
        <end position="571"/>
    </location>
</feature>
<dbReference type="EMBL" id="JABDTM020028634">
    <property type="protein sequence ID" value="KAH0808628.1"/>
    <property type="molecule type" value="Genomic_DNA"/>
</dbReference>
<dbReference type="FunFam" id="1.20.1250.20:FF:000218">
    <property type="entry name" value="facilitated trehalose transporter Tret1"/>
    <property type="match status" value="2"/>
</dbReference>
<accession>A0A8J6L7D2</accession>